<dbReference type="PANTHER" id="PTHR30385">
    <property type="entry name" value="SIGMA FACTOR F FLAGELLAR"/>
    <property type="match status" value="1"/>
</dbReference>
<dbReference type="InterPro" id="IPR007630">
    <property type="entry name" value="RNA_pol_sigma70_r4"/>
</dbReference>
<keyword evidence="4" id="KW-0804">Transcription</keyword>
<dbReference type="InterPro" id="IPR014322">
    <property type="entry name" value="RNA_pol_sigma-B/F/G"/>
</dbReference>
<evidence type="ECO:0000259" key="8">
    <source>
        <dbReference type="Pfam" id="PF04545"/>
    </source>
</evidence>
<dbReference type="AlphaFoldDB" id="A0A1H0V2J4"/>
<evidence type="ECO:0000313" key="10">
    <source>
        <dbReference type="Proteomes" id="UP000199691"/>
    </source>
</evidence>
<evidence type="ECO:0000259" key="7">
    <source>
        <dbReference type="Pfam" id="PF04542"/>
    </source>
</evidence>
<evidence type="ECO:0000256" key="4">
    <source>
        <dbReference type="ARBA" id="ARBA00023163"/>
    </source>
</evidence>
<dbReference type="InterPro" id="IPR007624">
    <property type="entry name" value="RNA_pol_sigma70_r3"/>
</dbReference>
<dbReference type="CDD" id="cd06171">
    <property type="entry name" value="Sigma70_r4"/>
    <property type="match status" value="1"/>
</dbReference>
<dbReference type="EMBL" id="FNIX01000013">
    <property type="protein sequence ID" value="SDP72276.1"/>
    <property type="molecule type" value="Genomic_DNA"/>
</dbReference>
<protein>
    <submittedName>
        <fullName evidence="9">RNA polymerase sigma-B factor</fullName>
    </submittedName>
</protein>
<accession>A0A1H0V2J4</accession>
<evidence type="ECO:0000256" key="3">
    <source>
        <dbReference type="ARBA" id="ARBA00023125"/>
    </source>
</evidence>
<proteinExistence type="predicted"/>
<dbReference type="Proteomes" id="UP000199691">
    <property type="component" value="Unassembled WGS sequence"/>
</dbReference>
<keyword evidence="1" id="KW-0805">Transcription regulation</keyword>
<dbReference type="InterPro" id="IPR014284">
    <property type="entry name" value="RNA_pol_sigma-70_dom"/>
</dbReference>
<keyword evidence="10" id="KW-1185">Reference proteome</keyword>
<dbReference type="SUPFAM" id="SSF88659">
    <property type="entry name" value="Sigma3 and sigma4 domains of RNA polymerase sigma factors"/>
    <property type="match status" value="2"/>
</dbReference>
<dbReference type="Pfam" id="PF04539">
    <property type="entry name" value="Sigma70_r3"/>
    <property type="match status" value="1"/>
</dbReference>
<dbReference type="PRINTS" id="PR00046">
    <property type="entry name" value="SIGMA70FCT"/>
</dbReference>
<evidence type="ECO:0000256" key="2">
    <source>
        <dbReference type="ARBA" id="ARBA00023082"/>
    </source>
</evidence>
<feature type="domain" description="RNA polymerase sigma-70 region 3" evidence="6">
    <location>
        <begin position="140"/>
        <end position="189"/>
    </location>
</feature>
<dbReference type="Pfam" id="PF04542">
    <property type="entry name" value="Sigma70_r2"/>
    <property type="match status" value="1"/>
</dbReference>
<dbReference type="NCBIfam" id="TIGR02937">
    <property type="entry name" value="sigma70-ECF"/>
    <property type="match status" value="1"/>
</dbReference>
<reference evidence="10" key="1">
    <citation type="submission" date="2016-10" db="EMBL/GenBank/DDBJ databases">
        <authorList>
            <person name="Varghese N."/>
            <person name="Submissions S."/>
        </authorList>
    </citation>
    <scope>NUCLEOTIDE SEQUENCE [LARGE SCALE GENOMIC DNA]</scope>
    <source>
        <strain evidence="10">CGMCC 4.6609</strain>
    </source>
</reference>
<dbReference type="GO" id="GO:0003677">
    <property type="term" value="F:DNA binding"/>
    <property type="evidence" value="ECO:0007669"/>
    <property type="project" value="UniProtKB-KW"/>
</dbReference>
<evidence type="ECO:0000259" key="6">
    <source>
        <dbReference type="Pfam" id="PF04539"/>
    </source>
</evidence>
<dbReference type="GO" id="GO:0006352">
    <property type="term" value="P:DNA-templated transcription initiation"/>
    <property type="evidence" value="ECO:0007669"/>
    <property type="project" value="InterPro"/>
</dbReference>
<dbReference type="GO" id="GO:0016987">
    <property type="term" value="F:sigma factor activity"/>
    <property type="evidence" value="ECO:0007669"/>
    <property type="project" value="UniProtKB-KW"/>
</dbReference>
<dbReference type="Pfam" id="PF04545">
    <property type="entry name" value="Sigma70_r4"/>
    <property type="match status" value="1"/>
</dbReference>
<gene>
    <name evidence="9" type="ORF">SAMN05421507_11396</name>
</gene>
<name>A0A1H0V2J4_9PSEU</name>
<dbReference type="InterPro" id="IPR000943">
    <property type="entry name" value="RNA_pol_sigma70"/>
</dbReference>
<dbReference type="InterPro" id="IPR036388">
    <property type="entry name" value="WH-like_DNA-bd_sf"/>
</dbReference>
<dbReference type="NCBIfam" id="TIGR02980">
    <property type="entry name" value="SigBFG"/>
    <property type="match status" value="1"/>
</dbReference>
<dbReference type="PANTHER" id="PTHR30385:SF4">
    <property type="entry name" value="RNA POLYMERASE SIGMA-E FACTOR"/>
    <property type="match status" value="1"/>
</dbReference>
<dbReference type="InterPro" id="IPR013325">
    <property type="entry name" value="RNA_pol_sigma_r2"/>
</dbReference>
<evidence type="ECO:0000256" key="1">
    <source>
        <dbReference type="ARBA" id="ARBA00023015"/>
    </source>
</evidence>
<keyword evidence="2" id="KW-0731">Sigma factor</keyword>
<evidence type="ECO:0000313" key="9">
    <source>
        <dbReference type="EMBL" id="SDP72276.1"/>
    </source>
</evidence>
<dbReference type="Gene3D" id="1.10.10.10">
    <property type="entry name" value="Winged helix-like DNA-binding domain superfamily/Winged helix DNA-binding domain"/>
    <property type="match status" value="2"/>
</dbReference>
<evidence type="ECO:0000256" key="5">
    <source>
        <dbReference type="SAM" id="MobiDB-lite"/>
    </source>
</evidence>
<sequence>MTGAEEATKIEDARGEDTKTEETKSSRSGDYDHLAPLFAELAQTPAGPARDTLRDRLVTEHLPVAQHIARRFGHRGEPHEDLVQVATVGLINAVDRFDPERGSDFLSFAVPTIMGEVRKYFRDSSWSVRMPRRLKELHLAINAGTSRLSQSLGRAPTPSELAEHLGLSREEIHEGLAAGNAYQSASLDDMLMSEDSSISLGSTIGEEDPEIAMIEQREALHPLLEKLPERERKIVIMRFFGNMTQTQIAQKVGISQMHVSRLLAKTLRQLRDVLEE</sequence>
<keyword evidence="3" id="KW-0238">DNA-binding</keyword>
<dbReference type="Gene3D" id="1.20.120.1810">
    <property type="match status" value="1"/>
</dbReference>
<organism evidence="9 10">
    <name type="scientific">Lentzea jiangxiensis</name>
    <dbReference type="NCBI Taxonomy" id="641025"/>
    <lineage>
        <taxon>Bacteria</taxon>
        <taxon>Bacillati</taxon>
        <taxon>Actinomycetota</taxon>
        <taxon>Actinomycetes</taxon>
        <taxon>Pseudonocardiales</taxon>
        <taxon>Pseudonocardiaceae</taxon>
        <taxon>Lentzea</taxon>
    </lineage>
</organism>
<feature type="region of interest" description="Disordered" evidence="5">
    <location>
        <begin position="1"/>
        <end position="30"/>
    </location>
</feature>
<dbReference type="SUPFAM" id="SSF88946">
    <property type="entry name" value="Sigma2 domain of RNA polymerase sigma factors"/>
    <property type="match status" value="1"/>
</dbReference>
<dbReference type="STRING" id="641025.SAMN05421507_11396"/>
<feature type="domain" description="RNA polymerase sigma-70 region 2" evidence="7">
    <location>
        <begin position="57"/>
        <end position="126"/>
    </location>
</feature>
<dbReference type="InterPro" id="IPR013324">
    <property type="entry name" value="RNA_pol_sigma_r3/r4-like"/>
</dbReference>
<feature type="domain" description="RNA polymerase sigma-70 region 4" evidence="8">
    <location>
        <begin position="223"/>
        <end position="271"/>
    </location>
</feature>
<dbReference type="InterPro" id="IPR007627">
    <property type="entry name" value="RNA_pol_sigma70_r2"/>
</dbReference>